<accession>A0A4R7UE85</accession>
<gene>
    <name evidence="1" type="ORF">BCF59_0690</name>
</gene>
<organism evidence="1 2">
    <name type="scientific">Mycoplasmopsis mustelae</name>
    <dbReference type="NCBI Taxonomy" id="171289"/>
    <lineage>
        <taxon>Bacteria</taxon>
        <taxon>Bacillati</taxon>
        <taxon>Mycoplasmatota</taxon>
        <taxon>Mycoplasmoidales</taxon>
        <taxon>Metamycoplasmataceae</taxon>
        <taxon>Mycoplasmopsis</taxon>
    </lineage>
</organism>
<evidence type="ECO:0000313" key="2">
    <source>
        <dbReference type="Proteomes" id="UP000295757"/>
    </source>
</evidence>
<comment type="caution">
    <text evidence="1">The sequence shown here is derived from an EMBL/GenBank/DDBJ whole genome shotgun (WGS) entry which is preliminary data.</text>
</comment>
<keyword evidence="2" id="KW-1185">Reference proteome</keyword>
<name>A0A4R7UE85_9BACT</name>
<reference evidence="1 2" key="1">
    <citation type="submission" date="2019-03" db="EMBL/GenBank/DDBJ databases">
        <title>Genomic Encyclopedia of Archaeal and Bacterial Type Strains, Phase II (KMG-II): from individual species to whole genera.</title>
        <authorList>
            <person name="Goeker M."/>
        </authorList>
    </citation>
    <scope>NUCLEOTIDE SEQUENCE [LARGE SCALE GENOMIC DNA]</scope>
    <source>
        <strain evidence="1 2">ATCC 35214</strain>
    </source>
</reference>
<dbReference type="EMBL" id="SOCN01000004">
    <property type="protein sequence ID" value="TDV23067.1"/>
    <property type="molecule type" value="Genomic_DNA"/>
</dbReference>
<dbReference type="AlphaFoldDB" id="A0A4R7UE85"/>
<protein>
    <submittedName>
        <fullName evidence="1">Uncharacterized protein</fullName>
    </submittedName>
</protein>
<proteinExistence type="predicted"/>
<dbReference type="Proteomes" id="UP000295757">
    <property type="component" value="Unassembled WGS sequence"/>
</dbReference>
<sequence length="524" mass="61718">MPLISIAAITTSCQKKSETPIEMKFQKQINSLSKLGLAKVLNSVAVKWFDNLDENKNAEIENLKKQNPKSYENLILFKDSNKITNFMDELSKNISNNPNIKAIKDPLYKSFEIANLYNLNINRAFIGRFISIFNPKDEEIEEIINIVKFSEKFTFLNNSSIFFEWINDSINSINNSNNPNNLNVLSDKIKVFERNYANIVNKIFKNTDNFEYKKAITEIDAISKEIKNLQPDIDQFARIYQQTKYKKENWSYTIGSYYKDSISDYQNNRIENYKTLSKLINETNDKSKKEELNKLKNLLTERKFYPENNIENDVDYDFFINIKNNDDILKITFYNRDQNNNFKLNDFDFDDNNDSKLLSEKIPAKTKHFAKVSLVPFDFKEIISNNLEFTNFNPPQNLLREINPYKISTFNSFSVDQVSFKNKTLKINLISSSNDNTNFFKSNSFESLLYGKNYALVYDTDTFIKNLRFDLYFEIPDDFYNYIYQEIYQKAKKFIASQPKQNTILLQDEINKLASQLELKITYD</sequence>
<evidence type="ECO:0000313" key="1">
    <source>
        <dbReference type="EMBL" id="TDV23067.1"/>
    </source>
</evidence>